<proteinExistence type="predicted"/>
<dbReference type="AlphaFoldDB" id="A0A6A6SQK0"/>
<dbReference type="OrthoDB" id="3707219at2759"/>
<evidence type="ECO:0000313" key="4">
    <source>
        <dbReference type="Proteomes" id="UP000799324"/>
    </source>
</evidence>
<keyword evidence="2" id="KW-0732">Signal</keyword>
<evidence type="ECO:0008006" key="5">
    <source>
        <dbReference type="Google" id="ProtNLM"/>
    </source>
</evidence>
<accession>A0A6A6SQK0</accession>
<feature type="signal peptide" evidence="2">
    <location>
        <begin position="1"/>
        <end position="27"/>
    </location>
</feature>
<protein>
    <recommendedName>
        <fullName evidence="5">HIG1 domain-containing protein</fullName>
    </recommendedName>
</protein>
<keyword evidence="4" id="KW-1185">Reference proteome</keyword>
<organism evidence="3 4">
    <name type="scientific">Lophiostoma macrostomum CBS 122681</name>
    <dbReference type="NCBI Taxonomy" id="1314788"/>
    <lineage>
        <taxon>Eukaryota</taxon>
        <taxon>Fungi</taxon>
        <taxon>Dikarya</taxon>
        <taxon>Ascomycota</taxon>
        <taxon>Pezizomycotina</taxon>
        <taxon>Dothideomycetes</taxon>
        <taxon>Pleosporomycetidae</taxon>
        <taxon>Pleosporales</taxon>
        <taxon>Lophiostomataceae</taxon>
        <taxon>Lophiostoma</taxon>
    </lineage>
</organism>
<evidence type="ECO:0000256" key="2">
    <source>
        <dbReference type="SAM" id="SignalP"/>
    </source>
</evidence>
<evidence type="ECO:0000256" key="1">
    <source>
        <dbReference type="SAM" id="MobiDB-lite"/>
    </source>
</evidence>
<dbReference type="Proteomes" id="UP000799324">
    <property type="component" value="Unassembled WGS sequence"/>
</dbReference>
<evidence type="ECO:0000313" key="3">
    <source>
        <dbReference type="EMBL" id="KAF2649802.1"/>
    </source>
</evidence>
<sequence length="65" mass="7264">MPAVTKSFMPALAAFIAFSFTYTAVVARHEGNAIDNARTRWQQQMQRGTDAMSAYGASQLEKEHR</sequence>
<reference evidence="3" key="1">
    <citation type="journal article" date="2020" name="Stud. Mycol.">
        <title>101 Dothideomycetes genomes: a test case for predicting lifestyles and emergence of pathogens.</title>
        <authorList>
            <person name="Haridas S."/>
            <person name="Albert R."/>
            <person name="Binder M."/>
            <person name="Bloem J."/>
            <person name="Labutti K."/>
            <person name="Salamov A."/>
            <person name="Andreopoulos B."/>
            <person name="Baker S."/>
            <person name="Barry K."/>
            <person name="Bills G."/>
            <person name="Bluhm B."/>
            <person name="Cannon C."/>
            <person name="Castanera R."/>
            <person name="Culley D."/>
            <person name="Daum C."/>
            <person name="Ezra D."/>
            <person name="Gonzalez J."/>
            <person name="Henrissat B."/>
            <person name="Kuo A."/>
            <person name="Liang C."/>
            <person name="Lipzen A."/>
            <person name="Lutzoni F."/>
            <person name="Magnuson J."/>
            <person name="Mondo S."/>
            <person name="Nolan M."/>
            <person name="Ohm R."/>
            <person name="Pangilinan J."/>
            <person name="Park H.-J."/>
            <person name="Ramirez L."/>
            <person name="Alfaro M."/>
            <person name="Sun H."/>
            <person name="Tritt A."/>
            <person name="Yoshinaga Y."/>
            <person name="Zwiers L.-H."/>
            <person name="Turgeon B."/>
            <person name="Goodwin S."/>
            <person name="Spatafora J."/>
            <person name="Crous P."/>
            <person name="Grigoriev I."/>
        </authorList>
    </citation>
    <scope>NUCLEOTIDE SEQUENCE</scope>
    <source>
        <strain evidence="3">CBS 122681</strain>
    </source>
</reference>
<dbReference type="EMBL" id="MU004478">
    <property type="protein sequence ID" value="KAF2649802.1"/>
    <property type="molecule type" value="Genomic_DNA"/>
</dbReference>
<name>A0A6A6SQK0_9PLEO</name>
<feature type="chain" id="PRO_5025432807" description="HIG1 domain-containing protein" evidence="2">
    <location>
        <begin position="28"/>
        <end position="65"/>
    </location>
</feature>
<feature type="region of interest" description="Disordered" evidence="1">
    <location>
        <begin position="45"/>
        <end position="65"/>
    </location>
</feature>
<gene>
    <name evidence="3" type="ORF">K491DRAFT_721334</name>
</gene>